<accession>C6XEQ4</accession>
<dbReference type="AlphaFoldDB" id="C6XEQ4"/>
<keyword evidence="3" id="KW-1185">Reference proteome</keyword>
<evidence type="ECO:0000313" key="3">
    <source>
        <dbReference type="Proteomes" id="UP000002743"/>
    </source>
</evidence>
<gene>
    <name evidence="2" type="ordered locus">Msip34_2887</name>
</gene>
<dbReference type="InterPro" id="IPR040782">
    <property type="entry name" value="KfrB"/>
</dbReference>
<sequence length="398" mass="44425">MLHALTEKLWLNPESIRDNLKVAELVAIRGAWMEEILDASAIRNKLGEVVALPDGIIKDYEALTGGLSHPWIQKQIAEQQSLSLGLRPAIAQAENVVGKPINDVIPDEISLGKILAQNESFTVQETHAGEIVTHENRRLVNLPNVGEEVLVSYYRGQGQVTERRKDLKISAPYFDSKTGDLAVNLVGLNGQVKETLLFNSITSIAKFQEAEGLSKEFVAMAMDVRAANPKITDIPKREKIQYSGVYVDPDSGLLAIDYKQNNVLFTAMYGSADAIEKYRDELGLSQHEIDMAHDHEHAARERQDQQGLESLSNAIAFIDREDMKTTSTNLVKGVYVGKVIAETEHHIVQNVGQRTALIHNKRDMDKIPKVGEKLTVRYENYRANVDIPERGQSLNVER</sequence>
<keyword evidence="2" id="KW-0614">Plasmid</keyword>
<dbReference type="Proteomes" id="UP000002743">
    <property type="component" value="Plasmid pMsip01"/>
</dbReference>
<dbReference type="HOGENOM" id="CLU_692245_0_0_4"/>
<proteinExistence type="predicted"/>
<geneLocation type="plasmid" evidence="2 3">
    <name>pMsip01</name>
</geneLocation>
<name>C6XEQ4_METGS</name>
<reference evidence="2 3" key="2">
    <citation type="journal article" date="2011" name="J. Bacteriol.">
        <title>Genomes of three methylotrophs from a single niche uncover genetic and metabolic divergence of Methylophilaceae.</title>
        <authorList>
            <person name="Lapidus A."/>
            <person name="Clum A."/>
            <person name="Labutti K."/>
            <person name="Kaluzhnaya M.G."/>
            <person name="Lim S."/>
            <person name="Beck D.A."/>
            <person name="Glavina Del Rio T."/>
            <person name="Nolan M."/>
            <person name="Mavromatis K."/>
            <person name="Huntemann M."/>
            <person name="Lucas S."/>
            <person name="Lidstrom M.E."/>
            <person name="Ivanova N."/>
            <person name="Chistoserdova L."/>
        </authorList>
    </citation>
    <scope>NUCLEOTIDE SEQUENCE [LARGE SCALE GENOMIC DNA]</scope>
    <source>
        <strain evidence="2 3">SIP3-4</strain>
        <plasmid evidence="2 3">pMsip01</plasmid>
    </source>
</reference>
<protein>
    <recommendedName>
        <fullName evidence="1">KfrB domain-containing protein</fullName>
    </recommendedName>
</protein>
<evidence type="ECO:0000313" key="2">
    <source>
        <dbReference type="EMBL" id="ACT52111.1"/>
    </source>
</evidence>
<dbReference type="Pfam" id="PF18790">
    <property type="entry name" value="KfrB"/>
    <property type="match status" value="2"/>
</dbReference>
<feature type="domain" description="KfrB" evidence="1">
    <location>
        <begin position="112"/>
        <end position="162"/>
    </location>
</feature>
<feature type="domain" description="KfrB" evidence="1">
    <location>
        <begin position="335"/>
        <end position="386"/>
    </location>
</feature>
<evidence type="ECO:0000259" key="1">
    <source>
        <dbReference type="Pfam" id="PF18790"/>
    </source>
</evidence>
<organism evidence="2 3">
    <name type="scientific">Methylovorus glucosotrophus (strain SIP3-4)</name>
    <dbReference type="NCBI Taxonomy" id="582744"/>
    <lineage>
        <taxon>Bacteria</taxon>
        <taxon>Pseudomonadati</taxon>
        <taxon>Pseudomonadota</taxon>
        <taxon>Betaproteobacteria</taxon>
        <taxon>Nitrosomonadales</taxon>
        <taxon>Methylophilaceae</taxon>
        <taxon>Methylovorus</taxon>
    </lineage>
</organism>
<dbReference type="KEGG" id="mei:Msip34_2887"/>
<reference evidence="3" key="1">
    <citation type="submission" date="2009-07" db="EMBL/GenBank/DDBJ databases">
        <title>Complete sequence of plasmid 1 of Methylovorus sp. SIP3-4.</title>
        <authorList>
            <consortium name="US DOE Joint Genome Institute"/>
            <person name="Lucas S."/>
            <person name="Copeland A."/>
            <person name="Lapidus A."/>
            <person name="Glavina del Rio T."/>
            <person name="Tice H."/>
            <person name="Bruce D."/>
            <person name="Goodwin L."/>
            <person name="Pitluck S."/>
            <person name="Clum A."/>
            <person name="Larimer F."/>
            <person name="Land M."/>
            <person name="Hauser L."/>
            <person name="Kyrpides N."/>
            <person name="Mikhailova N."/>
            <person name="Kayluzhnaya M."/>
            <person name="Chistoserdova L."/>
        </authorList>
    </citation>
    <scope>NUCLEOTIDE SEQUENCE [LARGE SCALE GENOMIC DNA]</scope>
    <source>
        <strain evidence="3">SIP3-4</strain>
        <plasmid evidence="3">pMsip01</plasmid>
    </source>
</reference>
<dbReference type="EMBL" id="CP001675">
    <property type="protein sequence ID" value="ACT52111.1"/>
    <property type="molecule type" value="Genomic_DNA"/>
</dbReference>